<protein>
    <submittedName>
        <fullName evidence="9">Iron complex transport system permease protein</fullName>
    </submittedName>
</protein>
<dbReference type="GO" id="GO:0022857">
    <property type="term" value="F:transmembrane transporter activity"/>
    <property type="evidence" value="ECO:0007669"/>
    <property type="project" value="InterPro"/>
</dbReference>
<proteinExistence type="inferred from homology"/>
<keyword evidence="4" id="KW-1003">Cell membrane</keyword>
<sequence>MGEFFTIRSKGDQFSLQFHKRSLYILISLMLVTFIVFLISLSAGSSYIPLGAVFQELIGESEHAFVLNELRMPRVVMGFLVGAGLGVSGLILQGMIRNPLGSPDIVGVTGGASVGAVLFIVFLLGEMSVNWLPLASIMGAAVTTAIIYLLSWKNGVTPMRLILIGIGISALTNAIVTMFMVSSESAIASKVYLWLTGSLYGANWQEVTILLPIILTLIFISIFFTGVVDVKQLGDDVATGMGVRVQLFRFLLLALSVALAGAAVSFAGGIAFVGLIAPHIARLILHNSFANLVVGSALIGSLIVMGADIIARTAFLPSDIPAGVFTAGIGAPFFIYLLYRNRKVMSE</sequence>
<dbReference type="FunFam" id="1.10.3470.10:FF:000001">
    <property type="entry name" value="Vitamin B12 ABC transporter permease BtuC"/>
    <property type="match status" value="1"/>
</dbReference>
<feature type="transmembrane region" description="Helical" evidence="8">
    <location>
        <begin position="105"/>
        <end position="125"/>
    </location>
</feature>
<comment type="similarity">
    <text evidence="2">Belongs to the binding-protein-dependent transport system permease family. FecCD subfamily.</text>
</comment>
<evidence type="ECO:0000256" key="6">
    <source>
        <dbReference type="ARBA" id="ARBA00022989"/>
    </source>
</evidence>
<feature type="transmembrane region" description="Helical" evidence="8">
    <location>
        <begin position="320"/>
        <end position="339"/>
    </location>
</feature>
<dbReference type="Pfam" id="PF01032">
    <property type="entry name" value="FecCD"/>
    <property type="match status" value="1"/>
</dbReference>
<keyword evidence="3" id="KW-0813">Transport</keyword>
<feature type="transmembrane region" description="Helical" evidence="8">
    <location>
        <begin position="162"/>
        <end position="180"/>
    </location>
</feature>
<evidence type="ECO:0000256" key="7">
    <source>
        <dbReference type="ARBA" id="ARBA00023136"/>
    </source>
</evidence>
<comment type="subcellular location">
    <subcellularLocation>
        <location evidence="1">Cell membrane</location>
        <topology evidence="1">Multi-pass membrane protein</topology>
    </subcellularLocation>
</comment>
<feature type="transmembrane region" description="Helical" evidence="8">
    <location>
        <begin position="186"/>
        <end position="202"/>
    </location>
</feature>
<evidence type="ECO:0000256" key="1">
    <source>
        <dbReference type="ARBA" id="ARBA00004651"/>
    </source>
</evidence>
<organism evidence="9 10">
    <name type="scientific">Halobacillus alkaliphilus</name>
    <dbReference type="NCBI Taxonomy" id="396056"/>
    <lineage>
        <taxon>Bacteria</taxon>
        <taxon>Bacillati</taxon>
        <taxon>Bacillota</taxon>
        <taxon>Bacilli</taxon>
        <taxon>Bacillales</taxon>
        <taxon>Bacillaceae</taxon>
        <taxon>Halobacillus</taxon>
    </lineage>
</organism>
<feature type="transmembrane region" description="Helical" evidence="8">
    <location>
        <begin position="75"/>
        <end position="93"/>
    </location>
</feature>
<dbReference type="InterPro" id="IPR037294">
    <property type="entry name" value="ABC_BtuC-like"/>
</dbReference>
<dbReference type="PANTHER" id="PTHR30472:SF24">
    <property type="entry name" value="FERRIC ENTEROBACTIN TRANSPORT SYSTEM PERMEASE PROTEIN FEPG"/>
    <property type="match status" value="1"/>
</dbReference>
<name>A0A1I2LLS6_9BACI</name>
<dbReference type="Proteomes" id="UP000198897">
    <property type="component" value="Unassembled WGS sequence"/>
</dbReference>
<feature type="transmembrane region" description="Helical" evidence="8">
    <location>
        <begin position="248"/>
        <end position="277"/>
    </location>
</feature>
<keyword evidence="6 8" id="KW-1133">Transmembrane helix</keyword>
<evidence type="ECO:0000256" key="3">
    <source>
        <dbReference type="ARBA" id="ARBA00022448"/>
    </source>
</evidence>
<dbReference type="CDD" id="cd06550">
    <property type="entry name" value="TM_ABC_iron-siderophores_like"/>
    <property type="match status" value="1"/>
</dbReference>
<dbReference type="InterPro" id="IPR000522">
    <property type="entry name" value="ABC_transptr_permease_BtuC"/>
</dbReference>
<feature type="transmembrane region" description="Helical" evidence="8">
    <location>
        <begin position="23"/>
        <end position="43"/>
    </location>
</feature>
<feature type="transmembrane region" description="Helical" evidence="8">
    <location>
        <begin position="289"/>
        <end position="314"/>
    </location>
</feature>
<evidence type="ECO:0000313" key="10">
    <source>
        <dbReference type="Proteomes" id="UP000198897"/>
    </source>
</evidence>
<feature type="transmembrane region" description="Helical" evidence="8">
    <location>
        <begin position="131"/>
        <end position="150"/>
    </location>
</feature>
<dbReference type="AlphaFoldDB" id="A0A1I2LLS6"/>
<keyword evidence="7 8" id="KW-0472">Membrane</keyword>
<dbReference type="SUPFAM" id="SSF81345">
    <property type="entry name" value="ABC transporter involved in vitamin B12 uptake, BtuC"/>
    <property type="match status" value="1"/>
</dbReference>
<dbReference type="PANTHER" id="PTHR30472">
    <property type="entry name" value="FERRIC ENTEROBACTIN TRANSPORT SYSTEM PERMEASE PROTEIN"/>
    <property type="match status" value="1"/>
</dbReference>
<dbReference type="Gene3D" id="1.10.3470.10">
    <property type="entry name" value="ABC transporter involved in vitamin B12 uptake, BtuC"/>
    <property type="match status" value="1"/>
</dbReference>
<accession>A0A1I2LLS6</accession>
<dbReference type="RefSeq" id="WP_089751458.1">
    <property type="nucleotide sequence ID" value="NZ_FOOG01000009.1"/>
</dbReference>
<evidence type="ECO:0000313" key="9">
    <source>
        <dbReference type="EMBL" id="SFF80215.1"/>
    </source>
</evidence>
<evidence type="ECO:0000256" key="5">
    <source>
        <dbReference type="ARBA" id="ARBA00022692"/>
    </source>
</evidence>
<evidence type="ECO:0000256" key="4">
    <source>
        <dbReference type="ARBA" id="ARBA00022475"/>
    </source>
</evidence>
<keyword evidence="5 8" id="KW-0812">Transmembrane</keyword>
<feature type="transmembrane region" description="Helical" evidence="8">
    <location>
        <begin position="209"/>
        <end position="228"/>
    </location>
</feature>
<evidence type="ECO:0000256" key="8">
    <source>
        <dbReference type="SAM" id="Phobius"/>
    </source>
</evidence>
<dbReference type="OrthoDB" id="9811721at2"/>
<dbReference type="EMBL" id="FOOG01000009">
    <property type="protein sequence ID" value="SFF80215.1"/>
    <property type="molecule type" value="Genomic_DNA"/>
</dbReference>
<reference evidence="10" key="1">
    <citation type="submission" date="2016-10" db="EMBL/GenBank/DDBJ databases">
        <authorList>
            <person name="Varghese N."/>
            <person name="Submissions S."/>
        </authorList>
    </citation>
    <scope>NUCLEOTIDE SEQUENCE [LARGE SCALE GENOMIC DNA]</scope>
    <source>
        <strain evidence="10">FP5</strain>
    </source>
</reference>
<gene>
    <name evidence="9" type="ORF">SAMN05216353_10998</name>
</gene>
<keyword evidence="10" id="KW-1185">Reference proteome</keyword>
<dbReference type="GO" id="GO:0033214">
    <property type="term" value="P:siderophore-iron import into cell"/>
    <property type="evidence" value="ECO:0007669"/>
    <property type="project" value="TreeGrafter"/>
</dbReference>
<dbReference type="GO" id="GO:0005886">
    <property type="term" value="C:plasma membrane"/>
    <property type="evidence" value="ECO:0007669"/>
    <property type="project" value="UniProtKB-SubCell"/>
</dbReference>
<evidence type="ECO:0000256" key="2">
    <source>
        <dbReference type="ARBA" id="ARBA00007935"/>
    </source>
</evidence>